<dbReference type="EMBL" id="JAQQWE010000010">
    <property type="protein sequence ID" value="KAK7937663.1"/>
    <property type="molecule type" value="Genomic_DNA"/>
</dbReference>
<gene>
    <name evidence="2" type="ORF">PG986_014531</name>
</gene>
<reference evidence="2 3" key="1">
    <citation type="submission" date="2023-01" db="EMBL/GenBank/DDBJ databases">
        <title>Analysis of 21 Apiospora genomes using comparative genomics revels a genus with tremendous synthesis potential of carbohydrate active enzymes and secondary metabolites.</title>
        <authorList>
            <person name="Sorensen T."/>
        </authorList>
    </citation>
    <scope>NUCLEOTIDE SEQUENCE [LARGE SCALE GENOMIC DNA]</scope>
    <source>
        <strain evidence="2 3">CBS 24483</strain>
    </source>
</reference>
<evidence type="ECO:0000313" key="2">
    <source>
        <dbReference type="EMBL" id="KAK7937663.1"/>
    </source>
</evidence>
<protein>
    <recommendedName>
        <fullName evidence="1">F-box domain-containing protein</fullName>
    </recommendedName>
</protein>
<dbReference type="GeneID" id="92083815"/>
<name>A0ABR1PTB7_9PEZI</name>
<evidence type="ECO:0000313" key="3">
    <source>
        <dbReference type="Proteomes" id="UP001391051"/>
    </source>
</evidence>
<proteinExistence type="predicted"/>
<comment type="caution">
    <text evidence="2">The sequence shown here is derived from an EMBL/GenBank/DDBJ whole genome shotgun (WGS) entry which is preliminary data.</text>
</comment>
<feature type="domain" description="F-box" evidence="1">
    <location>
        <begin position="11"/>
        <end position="59"/>
    </location>
</feature>
<dbReference type="InterPro" id="IPR001810">
    <property type="entry name" value="F-box_dom"/>
</dbReference>
<dbReference type="PROSITE" id="PS50181">
    <property type="entry name" value="FBOX"/>
    <property type="match status" value="1"/>
</dbReference>
<evidence type="ECO:0000259" key="1">
    <source>
        <dbReference type="PROSITE" id="PS50181"/>
    </source>
</evidence>
<dbReference type="RefSeq" id="XP_066692991.1">
    <property type="nucleotide sequence ID" value="XM_066850753.1"/>
</dbReference>
<accession>A0ABR1PTB7</accession>
<sequence>MFGFFSTKSLIRDFPQLPTELLLVLFENLAPRDLLNLVQASPRCLQILESLGGTMLQQLFDRTLSATRHKETVHLHRPVAGLKALAAVVATSDAPTGTRMTLEMGYGFQYRHFKCIGADYMLHDGSLRDDHPLSLARKAQASECFGQVIDQPRPATSIETVKGAMLEHFEPFFGRDDLSATNGRWWWERIRIAGLGRLLTRGSGRCADRLPRTFGCEIVIGGVLINDVRDSWAMQLVTLRMRACRGVVRFTVQVEFIPELYGLIHGGTSTTRCCSSWAWLVLGVAMRIMSRMGVGDGNGAVRHAMV</sequence>
<dbReference type="Proteomes" id="UP001391051">
    <property type="component" value="Unassembled WGS sequence"/>
</dbReference>
<organism evidence="2 3">
    <name type="scientific">Apiospora aurea</name>
    <dbReference type="NCBI Taxonomy" id="335848"/>
    <lineage>
        <taxon>Eukaryota</taxon>
        <taxon>Fungi</taxon>
        <taxon>Dikarya</taxon>
        <taxon>Ascomycota</taxon>
        <taxon>Pezizomycotina</taxon>
        <taxon>Sordariomycetes</taxon>
        <taxon>Xylariomycetidae</taxon>
        <taxon>Amphisphaeriales</taxon>
        <taxon>Apiosporaceae</taxon>
        <taxon>Apiospora</taxon>
    </lineage>
</organism>
<keyword evidence="3" id="KW-1185">Reference proteome</keyword>